<accession>A0AAV7MX71</accession>
<keyword evidence="3" id="KW-1185">Reference proteome</keyword>
<proteinExistence type="predicted"/>
<evidence type="ECO:0000259" key="1">
    <source>
        <dbReference type="Pfam" id="PF00078"/>
    </source>
</evidence>
<comment type="caution">
    <text evidence="2">The sequence shown here is derived from an EMBL/GenBank/DDBJ whole genome shotgun (WGS) entry which is preliminary data.</text>
</comment>
<dbReference type="CDD" id="cd01650">
    <property type="entry name" value="RT_nLTR_like"/>
    <property type="match status" value="1"/>
</dbReference>
<dbReference type="Pfam" id="PF00078">
    <property type="entry name" value="RVT_1"/>
    <property type="match status" value="1"/>
</dbReference>
<name>A0AAV7MX71_PLEWA</name>
<dbReference type="Proteomes" id="UP001066276">
    <property type="component" value="Chromosome 9"/>
</dbReference>
<reference evidence="2" key="1">
    <citation type="journal article" date="2022" name="bioRxiv">
        <title>Sequencing and chromosome-scale assembly of the giantPleurodeles waltlgenome.</title>
        <authorList>
            <person name="Brown T."/>
            <person name="Elewa A."/>
            <person name="Iarovenko S."/>
            <person name="Subramanian E."/>
            <person name="Araus A.J."/>
            <person name="Petzold A."/>
            <person name="Susuki M."/>
            <person name="Suzuki K.-i.T."/>
            <person name="Hayashi T."/>
            <person name="Toyoda A."/>
            <person name="Oliveira C."/>
            <person name="Osipova E."/>
            <person name="Leigh N.D."/>
            <person name="Simon A."/>
            <person name="Yun M.H."/>
        </authorList>
    </citation>
    <scope>NUCLEOTIDE SEQUENCE</scope>
    <source>
        <strain evidence="2">20211129_DDA</strain>
        <tissue evidence="2">Liver</tissue>
    </source>
</reference>
<evidence type="ECO:0000313" key="2">
    <source>
        <dbReference type="EMBL" id="KAJ1107759.1"/>
    </source>
</evidence>
<protein>
    <recommendedName>
        <fullName evidence="1">Reverse transcriptase domain-containing protein</fullName>
    </recommendedName>
</protein>
<gene>
    <name evidence="2" type="ORF">NDU88_005148</name>
</gene>
<evidence type="ECO:0000313" key="3">
    <source>
        <dbReference type="Proteomes" id="UP001066276"/>
    </source>
</evidence>
<feature type="domain" description="Reverse transcriptase" evidence="1">
    <location>
        <begin position="30"/>
        <end position="252"/>
    </location>
</feature>
<sequence length="303" mass="34168">MELNWLLFQSFELLGKVPRSWTETNIVIFPKKGKDPLLCGSFQPISLIYADSKIYKCVLANELATLISDLVAKNQHSFVPGRDTTAHVNTVITALEASRAHGNLVGPIMLDAEKAFDRILWPFLCATVAASRFSLHFTARVQQLHQNIMARVSCLGSSTDLIQINCSTCHECPLFPLLFVIYINRHIRALISLRDITPLRIHQLEFKVLAYADDHTILTSAPEDSLVVFEDVASKYGAISEYKRNLDKTVVLGEDIDCSTNACLDYLQRGPPKKDIRWAYKLILAAKVQQQLDIFQTMAEEWS</sequence>
<dbReference type="EMBL" id="JANPWB010000013">
    <property type="protein sequence ID" value="KAJ1107759.1"/>
    <property type="molecule type" value="Genomic_DNA"/>
</dbReference>
<dbReference type="PANTHER" id="PTHR31635:SF196">
    <property type="entry name" value="REVERSE TRANSCRIPTASE DOMAIN-CONTAINING PROTEIN-RELATED"/>
    <property type="match status" value="1"/>
</dbReference>
<dbReference type="InterPro" id="IPR000477">
    <property type="entry name" value="RT_dom"/>
</dbReference>
<dbReference type="AlphaFoldDB" id="A0AAV7MX71"/>
<dbReference type="PANTHER" id="PTHR31635">
    <property type="entry name" value="REVERSE TRANSCRIPTASE DOMAIN-CONTAINING PROTEIN-RELATED"/>
    <property type="match status" value="1"/>
</dbReference>
<organism evidence="2 3">
    <name type="scientific">Pleurodeles waltl</name>
    <name type="common">Iberian ribbed newt</name>
    <dbReference type="NCBI Taxonomy" id="8319"/>
    <lineage>
        <taxon>Eukaryota</taxon>
        <taxon>Metazoa</taxon>
        <taxon>Chordata</taxon>
        <taxon>Craniata</taxon>
        <taxon>Vertebrata</taxon>
        <taxon>Euteleostomi</taxon>
        <taxon>Amphibia</taxon>
        <taxon>Batrachia</taxon>
        <taxon>Caudata</taxon>
        <taxon>Salamandroidea</taxon>
        <taxon>Salamandridae</taxon>
        <taxon>Pleurodelinae</taxon>
        <taxon>Pleurodeles</taxon>
    </lineage>
</organism>